<keyword evidence="2" id="KW-0812">Transmembrane</keyword>
<name>A0A5N5X1A1_9EURO</name>
<feature type="chain" id="PRO_5025057578" evidence="3">
    <location>
        <begin position="20"/>
        <end position="619"/>
    </location>
</feature>
<feature type="compositionally biased region" description="Acidic residues" evidence="1">
    <location>
        <begin position="602"/>
        <end position="613"/>
    </location>
</feature>
<keyword evidence="2" id="KW-0472">Membrane</keyword>
<feature type="signal peptide" evidence="3">
    <location>
        <begin position="1"/>
        <end position="19"/>
    </location>
</feature>
<keyword evidence="3" id="KW-0732">Signal</keyword>
<dbReference type="InterPro" id="IPR011047">
    <property type="entry name" value="Quinoprotein_ADH-like_sf"/>
</dbReference>
<evidence type="ECO:0000313" key="4">
    <source>
        <dbReference type="EMBL" id="KAB8073765.1"/>
    </source>
</evidence>
<evidence type="ECO:0000256" key="1">
    <source>
        <dbReference type="SAM" id="MobiDB-lite"/>
    </source>
</evidence>
<reference evidence="4 5" key="1">
    <citation type="submission" date="2019-04" db="EMBL/GenBank/DDBJ databases">
        <title>Friends and foes A comparative genomics study of 23 Aspergillus species from section Flavi.</title>
        <authorList>
            <consortium name="DOE Joint Genome Institute"/>
            <person name="Kjaerbolling I."/>
            <person name="Vesth T."/>
            <person name="Frisvad J.C."/>
            <person name="Nybo J.L."/>
            <person name="Theobald S."/>
            <person name="Kildgaard S."/>
            <person name="Isbrandt T."/>
            <person name="Kuo A."/>
            <person name="Sato A."/>
            <person name="Lyhne E.K."/>
            <person name="Kogle M.E."/>
            <person name="Wiebenga A."/>
            <person name="Kun R.S."/>
            <person name="Lubbers R.J."/>
            <person name="Makela M.R."/>
            <person name="Barry K."/>
            <person name="Chovatia M."/>
            <person name="Clum A."/>
            <person name="Daum C."/>
            <person name="Haridas S."/>
            <person name="He G."/>
            <person name="LaButti K."/>
            <person name="Lipzen A."/>
            <person name="Mondo S."/>
            <person name="Riley R."/>
            <person name="Salamov A."/>
            <person name="Simmons B.A."/>
            <person name="Magnuson J.K."/>
            <person name="Henrissat B."/>
            <person name="Mortensen U.H."/>
            <person name="Larsen T.O."/>
            <person name="Devries R.P."/>
            <person name="Grigoriev I.V."/>
            <person name="Machida M."/>
            <person name="Baker S.E."/>
            <person name="Andersen M.R."/>
        </authorList>
    </citation>
    <scope>NUCLEOTIDE SEQUENCE [LARGE SCALE GENOMIC DNA]</scope>
    <source>
        <strain evidence="4 5">CBS 151.66</strain>
    </source>
</reference>
<dbReference type="PANTHER" id="PTHR35340">
    <property type="entry name" value="PQQ ENZYME REPEAT PROTEIN-RELATED"/>
    <property type="match status" value="1"/>
</dbReference>
<keyword evidence="2" id="KW-1133">Transmembrane helix</keyword>
<evidence type="ECO:0000256" key="2">
    <source>
        <dbReference type="SAM" id="Phobius"/>
    </source>
</evidence>
<gene>
    <name evidence="4" type="ORF">BDV29DRAFT_133343</name>
</gene>
<dbReference type="InterPro" id="IPR053143">
    <property type="entry name" value="Arylsulfate_ST"/>
</dbReference>
<dbReference type="Proteomes" id="UP000326565">
    <property type="component" value="Unassembled WGS sequence"/>
</dbReference>
<organism evidence="4 5">
    <name type="scientific">Aspergillus leporis</name>
    <dbReference type="NCBI Taxonomy" id="41062"/>
    <lineage>
        <taxon>Eukaryota</taxon>
        <taxon>Fungi</taxon>
        <taxon>Dikarya</taxon>
        <taxon>Ascomycota</taxon>
        <taxon>Pezizomycotina</taxon>
        <taxon>Eurotiomycetes</taxon>
        <taxon>Eurotiomycetidae</taxon>
        <taxon>Eurotiales</taxon>
        <taxon>Aspergillaceae</taxon>
        <taxon>Aspergillus</taxon>
        <taxon>Aspergillus subgen. Circumdati</taxon>
    </lineage>
</organism>
<sequence>MLRTLLALTATLAFTPIQADHGPYIQSTAYDDGKFGEWPTETYRSSPIVGPALNYLQYSDECKDGLYTFIAPRGNKVGNPGPMILDQDGHLVWTKKYGQTYNLNVYTFKGQDYLTFWVGNDGVGGHGEGAYYMLDSTYQETYKITAANALPADLHDFHLTDQGTALITIYDIYPANLTSVSGSPQGTIYDGTFQELDLETGALLFQWRASDHFAFTDSYRPPESADIDSTAPWDFFHINSVDKDPKGNYLISSRYTSTLTYIDGRTGDIIWRLGGKHNDFTDLSNGTATNFKWQHHARFRDNGTAITVFDNASRGAGAPQSPSRGLYLDIDQEKMTVAVRHEYWNPESISSQSQGSVQVLDGGGMEEKVLIGYGHIPTWTEYRLSGEVLCNVHLGSASGDGNIMSYRVLKNRWAGNPITSPDISVYQYTAAVSWNGATEVVTWALEGANSKDSKSGTFLTAMPKEGFETLITIPADADSRYIRALGLNSTGHMLGTSKLVRWNPSSDEPVVGRHDEEDEGTGRVVGLFFGGFISALVVAALGWGVKWWWDRRGSVGEDDGERGVWQKLDRFNGDEDLSEGEMEEDAEFALLGPGRGHGLLGDDSDDPDDDDDDGGWKRS</sequence>
<accession>A0A5N5X1A1</accession>
<dbReference type="SUPFAM" id="SSF50998">
    <property type="entry name" value="Quinoprotein alcohol dehydrogenase-like"/>
    <property type="match status" value="1"/>
</dbReference>
<dbReference type="OrthoDB" id="5427350at2759"/>
<dbReference type="InterPro" id="IPR036322">
    <property type="entry name" value="WD40_repeat_dom_sf"/>
</dbReference>
<keyword evidence="5" id="KW-1185">Reference proteome</keyword>
<dbReference type="SUPFAM" id="SSF50978">
    <property type="entry name" value="WD40 repeat-like"/>
    <property type="match status" value="1"/>
</dbReference>
<dbReference type="AlphaFoldDB" id="A0A5N5X1A1"/>
<evidence type="ECO:0000256" key="3">
    <source>
        <dbReference type="SAM" id="SignalP"/>
    </source>
</evidence>
<dbReference type="InterPro" id="IPR039535">
    <property type="entry name" value="ASST-like"/>
</dbReference>
<protein>
    <submittedName>
        <fullName evidence="4">ASST-domain-containing protein</fullName>
    </submittedName>
</protein>
<proteinExistence type="predicted"/>
<dbReference type="PANTHER" id="PTHR35340:SF5">
    <property type="entry name" value="ASST-DOMAIN-CONTAINING PROTEIN"/>
    <property type="match status" value="1"/>
</dbReference>
<evidence type="ECO:0000313" key="5">
    <source>
        <dbReference type="Proteomes" id="UP000326565"/>
    </source>
</evidence>
<feature type="region of interest" description="Disordered" evidence="1">
    <location>
        <begin position="591"/>
        <end position="619"/>
    </location>
</feature>
<dbReference type="Pfam" id="PF14269">
    <property type="entry name" value="Arylsulfotran_2"/>
    <property type="match status" value="1"/>
</dbReference>
<dbReference type="EMBL" id="ML732221">
    <property type="protein sequence ID" value="KAB8073765.1"/>
    <property type="molecule type" value="Genomic_DNA"/>
</dbReference>
<feature type="transmembrane region" description="Helical" evidence="2">
    <location>
        <begin position="524"/>
        <end position="545"/>
    </location>
</feature>